<dbReference type="PANTHER" id="PTHR32182:SF0">
    <property type="entry name" value="DNA REPLICATION AND REPAIR PROTEIN RECF"/>
    <property type="match status" value="1"/>
</dbReference>
<proteinExistence type="predicted"/>
<organism evidence="2 3">
    <name type="scientific">Bacteroides uniformis</name>
    <dbReference type="NCBI Taxonomy" id="820"/>
    <lineage>
        <taxon>Bacteria</taxon>
        <taxon>Pseudomonadati</taxon>
        <taxon>Bacteroidota</taxon>
        <taxon>Bacteroidia</taxon>
        <taxon>Bacteroidales</taxon>
        <taxon>Bacteroidaceae</taxon>
        <taxon>Bacteroides</taxon>
    </lineage>
</organism>
<dbReference type="PANTHER" id="PTHR32182">
    <property type="entry name" value="DNA REPLICATION AND REPAIR PROTEIN RECF"/>
    <property type="match status" value="1"/>
</dbReference>
<dbReference type="GO" id="GO:0000731">
    <property type="term" value="P:DNA synthesis involved in DNA repair"/>
    <property type="evidence" value="ECO:0007669"/>
    <property type="project" value="TreeGrafter"/>
</dbReference>
<dbReference type="GO" id="GO:0006302">
    <property type="term" value="P:double-strand break repair"/>
    <property type="evidence" value="ECO:0007669"/>
    <property type="project" value="TreeGrafter"/>
</dbReference>
<dbReference type="Proteomes" id="UP001055048">
    <property type="component" value="Unassembled WGS sequence"/>
</dbReference>
<dbReference type="InterPro" id="IPR003395">
    <property type="entry name" value="RecF/RecN/SMC_N"/>
</dbReference>
<dbReference type="AlphaFoldDB" id="A0AA37N7L5"/>
<accession>A0AA37N7L5</accession>
<name>A0AA37N7L5_BACUN</name>
<gene>
    <name evidence="2" type="ORF">CE91St12_18080</name>
</gene>
<evidence type="ECO:0000313" key="3">
    <source>
        <dbReference type="Proteomes" id="UP001055048"/>
    </source>
</evidence>
<protein>
    <recommendedName>
        <fullName evidence="1">RecF/RecN/SMC N-terminal domain-containing protein</fullName>
    </recommendedName>
</protein>
<dbReference type="SUPFAM" id="SSF52540">
    <property type="entry name" value="P-loop containing nucleoside triphosphate hydrolases"/>
    <property type="match status" value="1"/>
</dbReference>
<dbReference type="EMBL" id="BQNL01000001">
    <property type="protein sequence ID" value="GKH13598.1"/>
    <property type="molecule type" value="Genomic_DNA"/>
</dbReference>
<evidence type="ECO:0000313" key="2">
    <source>
        <dbReference type="EMBL" id="GKH13598.1"/>
    </source>
</evidence>
<dbReference type="CDD" id="cd00267">
    <property type="entry name" value="ABC_ATPase"/>
    <property type="match status" value="1"/>
</dbReference>
<dbReference type="Gene3D" id="3.40.50.300">
    <property type="entry name" value="P-loop containing nucleotide triphosphate hydrolases"/>
    <property type="match status" value="1"/>
</dbReference>
<feature type="domain" description="RecF/RecN/SMC N-terminal" evidence="1">
    <location>
        <begin position="3"/>
        <end position="277"/>
    </location>
</feature>
<sequence>MDTLELTNFKAFLSPVSIKFEQKNALIYGENGSGKSSIYDAIKLWFHTQKIYDKNLPNNLTDPNDIRNAQRDILDSYNHQKNKAVRFTMSLNGHIYSNKSSLTGYESFMIERSDLDITDNINIVNILSKSLIGVSNPQWFITENKHILEELINATIQKDFHEPNIEISFQASGSDWFLRIKDIKRDIEKVNELSKYFNEGKLHLIMLLILFSSIQLNGSTATKKILILDDITTSLDSANRVLLIKYIYEYLKSYQIIIFTHSVSFFNQMYHAFHIVWGENDKWKLFHIIENDGDSNVWEENFMKTGQELRKQYQNSLRSHTTSISSSISNDIRKRFEFLVQEISNLMCIGGIAESGRILTALNNRKNLYFRYDTANKKRLSIYDMVEEIEHELSQASPNPLKTSLENILTQYKKMTELQSLHNTLQLLMIYQKVAMHSGSHHTGALTPTTNSEIDCCILLLQELESLMGKLTHRDAYSI</sequence>
<comment type="caution">
    <text evidence="2">The sequence shown here is derived from an EMBL/GenBank/DDBJ whole genome shotgun (WGS) entry which is preliminary data.</text>
</comment>
<reference evidence="2" key="1">
    <citation type="submission" date="2022-01" db="EMBL/GenBank/DDBJ databases">
        <title>Novel bile acid biosynthetic pathways are enriched in the microbiome of centenarians.</title>
        <authorList>
            <person name="Sato Y."/>
            <person name="Atarashi K."/>
            <person name="Plichta R.D."/>
            <person name="Arai Y."/>
            <person name="Sasajima S."/>
            <person name="Kearney M.S."/>
            <person name="Suda W."/>
            <person name="Takeshita K."/>
            <person name="Sasaki T."/>
            <person name="Okamoto S."/>
            <person name="Skelly N.A."/>
            <person name="Okamura Y."/>
            <person name="Vlamakis H."/>
            <person name="Li Y."/>
            <person name="Tanoue T."/>
            <person name="Takei H."/>
            <person name="Nittono H."/>
            <person name="Narushima S."/>
            <person name="Irie J."/>
            <person name="Itoh H."/>
            <person name="Moriya K."/>
            <person name="Sugiura Y."/>
            <person name="Suematsu M."/>
            <person name="Moritoki N."/>
            <person name="Shibata S."/>
            <person name="Littman R.D."/>
            <person name="Fischbach A.M."/>
            <person name="Uwamino Y."/>
            <person name="Inoue T."/>
            <person name="Honda A."/>
            <person name="Hattori M."/>
            <person name="Murai T."/>
            <person name="Xavier J.R."/>
            <person name="Hirose N."/>
            <person name="Honda K."/>
        </authorList>
    </citation>
    <scope>NUCLEOTIDE SEQUENCE</scope>
    <source>
        <strain evidence="2">CE91-St12</strain>
    </source>
</reference>
<dbReference type="InterPro" id="IPR027417">
    <property type="entry name" value="P-loop_NTPase"/>
</dbReference>
<dbReference type="Pfam" id="PF02463">
    <property type="entry name" value="SMC_N"/>
    <property type="match status" value="1"/>
</dbReference>
<evidence type="ECO:0000259" key="1">
    <source>
        <dbReference type="Pfam" id="PF02463"/>
    </source>
</evidence>
<dbReference type="RefSeq" id="WP_244074491.1">
    <property type="nucleotide sequence ID" value="NZ_BQNL01000001.1"/>
</dbReference>